<accession>A0A1X7VL56</accession>
<dbReference type="InterPro" id="IPR009057">
    <property type="entry name" value="Homeodomain-like_sf"/>
</dbReference>
<evidence type="ECO:0000259" key="1">
    <source>
        <dbReference type="Pfam" id="PF05225"/>
    </source>
</evidence>
<dbReference type="EnsemblMetazoa" id="Aqu2.1.40560_001">
    <property type="protein sequence ID" value="Aqu2.1.40560_001"/>
    <property type="gene ID" value="Aqu2.1.40560"/>
</dbReference>
<sequence length="63" mass="7071">MVAVGEGNSFRRAIEMYGVPRATLHNHYCGRHDNGKAHPRPYLSFGEEELVVYSALHAKIGYP</sequence>
<dbReference type="InParanoid" id="A0A1X7VL56"/>
<dbReference type="InterPro" id="IPR007889">
    <property type="entry name" value="HTH_Psq"/>
</dbReference>
<proteinExistence type="predicted"/>
<dbReference type="SUPFAM" id="SSF46689">
    <property type="entry name" value="Homeodomain-like"/>
    <property type="match status" value="1"/>
</dbReference>
<organism evidence="2">
    <name type="scientific">Amphimedon queenslandica</name>
    <name type="common">Sponge</name>
    <dbReference type="NCBI Taxonomy" id="400682"/>
    <lineage>
        <taxon>Eukaryota</taxon>
        <taxon>Metazoa</taxon>
        <taxon>Porifera</taxon>
        <taxon>Demospongiae</taxon>
        <taxon>Heteroscleromorpha</taxon>
        <taxon>Haplosclerida</taxon>
        <taxon>Niphatidae</taxon>
        <taxon>Amphimedon</taxon>
    </lineage>
</organism>
<name>A0A1X7VL56_AMPQE</name>
<reference evidence="2" key="1">
    <citation type="submission" date="2017-05" db="UniProtKB">
        <authorList>
            <consortium name="EnsemblMetazoa"/>
        </authorList>
    </citation>
    <scope>IDENTIFICATION</scope>
</reference>
<dbReference type="GO" id="GO:0003677">
    <property type="term" value="F:DNA binding"/>
    <property type="evidence" value="ECO:0007669"/>
    <property type="project" value="InterPro"/>
</dbReference>
<dbReference type="Pfam" id="PF05225">
    <property type="entry name" value="HTH_psq"/>
    <property type="match status" value="1"/>
</dbReference>
<dbReference type="AlphaFoldDB" id="A0A1X7VL56"/>
<protein>
    <recommendedName>
        <fullName evidence="1">HTH psq-type domain-containing protein</fullName>
    </recommendedName>
</protein>
<evidence type="ECO:0000313" key="2">
    <source>
        <dbReference type="EnsemblMetazoa" id="Aqu2.1.40560_001"/>
    </source>
</evidence>
<feature type="domain" description="HTH psq-type" evidence="1">
    <location>
        <begin position="3"/>
        <end position="31"/>
    </location>
</feature>